<evidence type="ECO:0000313" key="7">
    <source>
        <dbReference type="EMBL" id="KZE69104.1"/>
    </source>
</evidence>
<evidence type="ECO:0000256" key="3">
    <source>
        <dbReference type="ARBA" id="ARBA00022692"/>
    </source>
</evidence>
<feature type="transmembrane region" description="Helical" evidence="6">
    <location>
        <begin position="37"/>
        <end position="58"/>
    </location>
</feature>
<evidence type="ECO:0000256" key="5">
    <source>
        <dbReference type="ARBA" id="ARBA00023136"/>
    </source>
</evidence>
<feature type="transmembrane region" description="Helical" evidence="6">
    <location>
        <begin position="225"/>
        <end position="243"/>
    </location>
</feature>
<dbReference type="Pfam" id="PF07690">
    <property type="entry name" value="MFS_1"/>
    <property type="match status" value="1"/>
</dbReference>
<name>A0A161TIS8_9BACL</name>
<dbReference type="Proteomes" id="UP000076567">
    <property type="component" value="Unassembled WGS sequence"/>
</dbReference>
<proteinExistence type="predicted"/>
<dbReference type="AlphaFoldDB" id="A0A161TIS8"/>
<keyword evidence="2" id="KW-1003">Cell membrane</keyword>
<keyword evidence="8" id="KW-1185">Reference proteome</keyword>
<keyword evidence="4 6" id="KW-1133">Transmembrane helix</keyword>
<feature type="transmembrane region" description="Helical" evidence="6">
    <location>
        <begin position="283"/>
        <end position="300"/>
    </location>
</feature>
<evidence type="ECO:0000256" key="4">
    <source>
        <dbReference type="ARBA" id="ARBA00022989"/>
    </source>
</evidence>
<keyword evidence="5 6" id="KW-0472">Membrane</keyword>
<dbReference type="RefSeq" id="WP_066236451.1">
    <property type="nucleotide sequence ID" value="NZ_LRFC01000001.1"/>
</dbReference>
<evidence type="ECO:0000256" key="2">
    <source>
        <dbReference type="ARBA" id="ARBA00022475"/>
    </source>
</evidence>
<dbReference type="GO" id="GO:0022857">
    <property type="term" value="F:transmembrane transporter activity"/>
    <property type="evidence" value="ECO:0007669"/>
    <property type="project" value="InterPro"/>
</dbReference>
<evidence type="ECO:0000256" key="6">
    <source>
        <dbReference type="SAM" id="Phobius"/>
    </source>
</evidence>
<dbReference type="GO" id="GO:0005886">
    <property type="term" value="C:plasma membrane"/>
    <property type="evidence" value="ECO:0007669"/>
    <property type="project" value="UniProtKB-SubCell"/>
</dbReference>
<dbReference type="PANTHER" id="PTHR23513">
    <property type="entry name" value="INTEGRAL MEMBRANE EFFLUX PROTEIN-RELATED"/>
    <property type="match status" value="1"/>
</dbReference>
<reference evidence="8" key="1">
    <citation type="submission" date="2016-01" db="EMBL/GenBank/DDBJ databases">
        <title>Draft genome of Chromobacterium sp. F49.</title>
        <authorList>
            <person name="Hong K.W."/>
        </authorList>
    </citation>
    <scope>NUCLEOTIDE SEQUENCE [LARGE SCALE GENOMIC DNA]</scope>
    <source>
        <strain evidence="8">P7IIIA</strain>
    </source>
</reference>
<feature type="transmembrane region" description="Helical" evidence="6">
    <location>
        <begin position="70"/>
        <end position="90"/>
    </location>
</feature>
<feature type="transmembrane region" description="Helical" evidence="6">
    <location>
        <begin position="255"/>
        <end position="276"/>
    </location>
</feature>
<dbReference type="PANTHER" id="PTHR23513:SF19">
    <property type="entry name" value="MAJOR FACILITATOR SUPERFAMILY (MFS) PROFILE DOMAIN-CONTAINING PROTEIN"/>
    <property type="match status" value="1"/>
</dbReference>
<comment type="subcellular location">
    <subcellularLocation>
        <location evidence="1">Cell membrane</location>
        <topology evidence="1">Multi-pass membrane protein</topology>
    </subcellularLocation>
</comment>
<evidence type="ECO:0000313" key="8">
    <source>
        <dbReference type="Proteomes" id="UP000076567"/>
    </source>
</evidence>
<dbReference type="InterPro" id="IPR011701">
    <property type="entry name" value="MFS"/>
</dbReference>
<feature type="transmembrane region" description="Helical" evidence="6">
    <location>
        <begin position="373"/>
        <end position="394"/>
    </location>
</feature>
<comment type="caution">
    <text evidence="7">The sequence shown here is derived from an EMBL/GenBank/DDBJ whole genome shotgun (WGS) entry which is preliminary data.</text>
</comment>
<evidence type="ECO:0000256" key="1">
    <source>
        <dbReference type="ARBA" id="ARBA00004651"/>
    </source>
</evidence>
<feature type="transmembrane region" description="Helical" evidence="6">
    <location>
        <begin position="306"/>
        <end position="324"/>
    </location>
</feature>
<keyword evidence="3 6" id="KW-0812">Transmembrane</keyword>
<dbReference type="InterPro" id="IPR036259">
    <property type="entry name" value="MFS_trans_sf"/>
</dbReference>
<dbReference type="Gene3D" id="1.20.1250.20">
    <property type="entry name" value="MFS general substrate transporter like domains"/>
    <property type="match status" value="2"/>
</dbReference>
<sequence length="407" mass="45547">MKKSFYYYWFSATSISLADVIYIMVITTFIYQKTESAFLAAIFPLIRAVANILAGLSAPLLQMKYSFSKLLISLQFMKAVFITTLIIGFPTISEHISYLLLLVLAISFIEGWGNPLLSSIVPKVVEKEKLVKANSSLAVTSQIVQFSGFTLTGFIVIQFGHMITLIGTAILMWSAWVCLYFISLSLKTDQPLNNPKPNSKWIAIKEGWWHLWSNKTLRLVTMMDVIEGMAGTIWVGAITLVYVKEVLHQDVQWWGYINASYYIGTILGGLFVIWLSSKIQRNLVFNMAIGSLFFSLFTLLYGLNSIPLLSLLLCVLMGPAYQLRDVSQQTAIQSNVDTEILPKVYASRSILLSTITSISIALFGFIADFLGIRWVYIIGSCLIATSALLSFSLLKVVEKKTDLEFSS</sequence>
<organism evidence="7 8">
    <name type="scientific">Fictibacillus phosphorivorans</name>
    <dbReference type="NCBI Taxonomy" id="1221500"/>
    <lineage>
        <taxon>Bacteria</taxon>
        <taxon>Bacillati</taxon>
        <taxon>Bacillota</taxon>
        <taxon>Bacilli</taxon>
        <taxon>Bacillales</taxon>
        <taxon>Fictibacillaceae</taxon>
        <taxon>Fictibacillus</taxon>
    </lineage>
</organism>
<feature type="transmembrane region" description="Helical" evidence="6">
    <location>
        <begin position="345"/>
        <end position="367"/>
    </location>
</feature>
<dbReference type="OrthoDB" id="2351575at2"/>
<gene>
    <name evidence="7" type="ORF">AWM68_02230</name>
</gene>
<feature type="transmembrane region" description="Helical" evidence="6">
    <location>
        <begin position="137"/>
        <end position="157"/>
    </location>
</feature>
<protein>
    <submittedName>
        <fullName evidence="7">MFS transporter</fullName>
    </submittedName>
</protein>
<accession>A0A161TIS8</accession>
<feature type="transmembrane region" description="Helical" evidence="6">
    <location>
        <begin position="96"/>
        <end position="117"/>
    </location>
</feature>
<feature type="transmembrane region" description="Helical" evidence="6">
    <location>
        <begin position="7"/>
        <end position="31"/>
    </location>
</feature>
<dbReference type="CDD" id="cd06173">
    <property type="entry name" value="MFS_MefA_like"/>
    <property type="match status" value="1"/>
</dbReference>
<dbReference type="EMBL" id="LRFC01000001">
    <property type="protein sequence ID" value="KZE69104.1"/>
    <property type="molecule type" value="Genomic_DNA"/>
</dbReference>
<dbReference type="SUPFAM" id="SSF103473">
    <property type="entry name" value="MFS general substrate transporter"/>
    <property type="match status" value="1"/>
</dbReference>
<feature type="transmembrane region" description="Helical" evidence="6">
    <location>
        <begin position="163"/>
        <end position="182"/>
    </location>
</feature>